<sequence>MPPPETEAVKTRVLFTFRKGDPRRCWRLSEFGSRLGPVTRFCFFSDEPTVCSVSRNRDDRTGMVTVHLVPLAQCFGEGSNFADTPFSTFDKGDSASLILLSKHITDDREVVDCCHGRHGVHRAAPAHPRLADRDATLGAIRHRHCAATRQQEINSRTRCGSHPDRGRLHPIGLNNRLQRSRHNTLPARRPCQPHNRRGFRLWRSLRFRSLARAACLCEAEECEWGCEGRGGVEL</sequence>
<proteinExistence type="predicted"/>
<organism evidence="1 2">
    <name type="scientific">Immersiella caudata</name>
    <dbReference type="NCBI Taxonomy" id="314043"/>
    <lineage>
        <taxon>Eukaryota</taxon>
        <taxon>Fungi</taxon>
        <taxon>Dikarya</taxon>
        <taxon>Ascomycota</taxon>
        <taxon>Pezizomycotina</taxon>
        <taxon>Sordariomycetes</taxon>
        <taxon>Sordariomycetidae</taxon>
        <taxon>Sordariales</taxon>
        <taxon>Lasiosphaeriaceae</taxon>
        <taxon>Immersiella</taxon>
    </lineage>
</organism>
<accession>A0AA39WLQ4</accession>
<gene>
    <name evidence="1" type="ORF">B0T14DRAFT_605731</name>
</gene>
<evidence type="ECO:0000313" key="1">
    <source>
        <dbReference type="EMBL" id="KAK0617726.1"/>
    </source>
</evidence>
<name>A0AA39WLQ4_9PEZI</name>
<evidence type="ECO:0000313" key="2">
    <source>
        <dbReference type="Proteomes" id="UP001175000"/>
    </source>
</evidence>
<keyword evidence="2" id="KW-1185">Reference proteome</keyword>
<dbReference type="EMBL" id="JAULSU010000005">
    <property type="protein sequence ID" value="KAK0617726.1"/>
    <property type="molecule type" value="Genomic_DNA"/>
</dbReference>
<protein>
    <submittedName>
        <fullName evidence="1">Uncharacterized protein</fullName>
    </submittedName>
</protein>
<comment type="caution">
    <text evidence="1">The sequence shown here is derived from an EMBL/GenBank/DDBJ whole genome shotgun (WGS) entry which is preliminary data.</text>
</comment>
<dbReference type="Proteomes" id="UP001175000">
    <property type="component" value="Unassembled WGS sequence"/>
</dbReference>
<reference evidence="1" key="1">
    <citation type="submission" date="2023-06" db="EMBL/GenBank/DDBJ databases">
        <title>Genome-scale phylogeny and comparative genomics of the fungal order Sordariales.</title>
        <authorList>
            <consortium name="Lawrence Berkeley National Laboratory"/>
            <person name="Hensen N."/>
            <person name="Bonometti L."/>
            <person name="Westerberg I."/>
            <person name="Brannstrom I.O."/>
            <person name="Guillou S."/>
            <person name="Cros-Aarteil S."/>
            <person name="Calhoun S."/>
            <person name="Haridas S."/>
            <person name="Kuo A."/>
            <person name="Mondo S."/>
            <person name="Pangilinan J."/>
            <person name="Riley R."/>
            <person name="Labutti K."/>
            <person name="Andreopoulos B."/>
            <person name="Lipzen A."/>
            <person name="Chen C."/>
            <person name="Yanf M."/>
            <person name="Daum C."/>
            <person name="Ng V."/>
            <person name="Clum A."/>
            <person name="Steindorff A."/>
            <person name="Ohm R."/>
            <person name="Martin F."/>
            <person name="Silar P."/>
            <person name="Natvig D."/>
            <person name="Lalanne C."/>
            <person name="Gautier V."/>
            <person name="Ament-Velasquez S.L."/>
            <person name="Kruys A."/>
            <person name="Hutchinson M.I."/>
            <person name="Powell A.J."/>
            <person name="Barry K."/>
            <person name="Miller A.N."/>
            <person name="Grigoriev I.V."/>
            <person name="Debuchy R."/>
            <person name="Gladieux P."/>
            <person name="Thoren M.H."/>
            <person name="Johannesson H."/>
        </authorList>
    </citation>
    <scope>NUCLEOTIDE SEQUENCE</scope>
    <source>
        <strain evidence="1">CBS 606.72</strain>
    </source>
</reference>
<dbReference type="AlphaFoldDB" id="A0AA39WLQ4"/>